<evidence type="ECO:0000256" key="1">
    <source>
        <dbReference type="SAM" id="MobiDB-lite"/>
    </source>
</evidence>
<reference evidence="2" key="1">
    <citation type="journal article" date="2020" name="Stud. Mycol.">
        <title>101 Dothideomycetes genomes: a test case for predicting lifestyles and emergence of pathogens.</title>
        <authorList>
            <person name="Haridas S."/>
            <person name="Albert R."/>
            <person name="Binder M."/>
            <person name="Bloem J."/>
            <person name="Labutti K."/>
            <person name="Salamov A."/>
            <person name="Andreopoulos B."/>
            <person name="Baker S."/>
            <person name="Barry K."/>
            <person name="Bills G."/>
            <person name="Bluhm B."/>
            <person name="Cannon C."/>
            <person name="Castanera R."/>
            <person name="Culley D."/>
            <person name="Daum C."/>
            <person name="Ezra D."/>
            <person name="Gonzalez J."/>
            <person name="Henrissat B."/>
            <person name="Kuo A."/>
            <person name="Liang C."/>
            <person name="Lipzen A."/>
            <person name="Lutzoni F."/>
            <person name="Magnuson J."/>
            <person name="Mondo S."/>
            <person name="Nolan M."/>
            <person name="Ohm R."/>
            <person name="Pangilinan J."/>
            <person name="Park H.-J."/>
            <person name="Ramirez L."/>
            <person name="Alfaro M."/>
            <person name="Sun H."/>
            <person name="Tritt A."/>
            <person name="Yoshinaga Y."/>
            <person name="Zwiers L.-H."/>
            <person name="Turgeon B."/>
            <person name="Goodwin S."/>
            <person name="Spatafora J."/>
            <person name="Crous P."/>
            <person name="Grigoriev I."/>
        </authorList>
    </citation>
    <scope>NUCLEOTIDE SEQUENCE</scope>
    <source>
        <strain evidence="2">CBS 121167</strain>
    </source>
</reference>
<gene>
    <name evidence="2" type="ORF">K452DRAFT_659</name>
</gene>
<protein>
    <submittedName>
        <fullName evidence="2">Uncharacterized protein</fullName>
    </submittedName>
</protein>
<keyword evidence="3" id="KW-1185">Reference proteome</keyword>
<dbReference type="GeneID" id="54304504"/>
<dbReference type="AlphaFoldDB" id="A0A6A6BTB2"/>
<organism evidence="2 3">
    <name type="scientific">Aplosporella prunicola CBS 121167</name>
    <dbReference type="NCBI Taxonomy" id="1176127"/>
    <lineage>
        <taxon>Eukaryota</taxon>
        <taxon>Fungi</taxon>
        <taxon>Dikarya</taxon>
        <taxon>Ascomycota</taxon>
        <taxon>Pezizomycotina</taxon>
        <taxon>Dothideomycetes</taxon>
        <taxon>Dothideomycetes incertae sedis</taxon>
        <taxon>Botryosphaeriales</taxon>
        <taxon>Aplosporellaceae</taxon>
        <taxon>Aplosporella</taxon>
    </lineage>
</organism>
<proteinExistence type="predicted"/>
<feature type="compositionally biased region" description="Low complexity" evidence="1">
    <location>
        <begin position="182"/>
        <end position="195"/>
    </location>
</feature>
<dbReference type="Proteomes" id="UP000799438">
    <property type="component" value="Unassembled WGS sequence"/>
</dbReference>
<evidence type="ECO:0000313" key="3">
    <source>
        <dbReference type="Proteomes" id="UP000799438"/>
    </source>
</evidence>
<evidence type="ECO:0000313" key="2">
    <source>
        <dbReference type="EMBL" id="KAF2147038.1"/>
    </source>
</evidence>
<dbReference type="EMBL" id="ML995474">
    <property type="protein sequence ID" value="KAF2147038.1"/>
    <property type="molecule type" value="Genomic_DNA"/>
</dbReference>
<sequence length="232" mass="24608">MYVCILRLPRLLCLCRCRCLLARRGLVLPLRAVPRLLLLVLDSGQLAAGSGLCHAVVWCALLAEARVVRHGNVGGGTHTQWHAMAQTWPRRLRVDAGAGACVAGSGSLSLSGVGWGLCPLRARARVLCSFTTYAPHRLSCPALPCSGQFCSSPFYHAHHAVVAVRAGPSAPTYVRTHNQSSKAGKAGKQAKQGKQTPEARVSLLARFAHACRLAGACVRLMGGRVCASVCLL</sequence>
<dbReference type="RefSeq" id="XP_033402746.1">
    <property type="nucleotide sequence ID" value="XM_033546997.1"/>
</dbReference>
<accession>A0A6A6BTB2</accession>
<feature type="region of interest" description="Disordered" evidence="1">
    <location>
        <begin position="173"/>
        <end position="195"/>
    </location>
</feature>
<name>A0A6A6BTB2_9PEZI</name>